<comment type="caution">
    <text evidence="11">The sequence shown here is derived from an EMBL/GenBank/DDBJ whole genome shotgun (WGS) entry which is preliminary data.</text>
</comment>
<keyword evidence="6" id="KW-0539">Nucleus</keyword>
<feature type="region of interest" description="Disordered" evidence="9">
    <location>
        <begin position="384"/>
        <end position="417"/>
    </location>
</feature>
<comment type="subcellular location">
    <subcellularLocation>
        <location evidence="1">Nucleus</location>
    </subcellularLocation>
</comment>
<dbReference type="GO" id="GO:0045944">
    <property type="term" value="P:positive regulation of transcription by RNA polymerase II"/>
    <property type="evidence" value="ECO:0007669"/>
    <property type="project" value="TreeGrafter"/>
</dbReference>
<dbReference type="Gene3D" id="1.10.720.30">
    <property type="entry name" value="SAP domain"/>
    <property type="match status" value="1"/>
</dbReference>
<feature type="compositionally biased region" description="Polar residues" evidence="9">
    <location>
        <begin position="643"/>
        <end position="652"/>
    </location>
</feature>
<feature type="compositionally biased region" description="Pro residues" evidence="9">
    <location>
        <begin position="981"/>
        <end position="1009"/>
    </location>
</feature>
<feature type="compositionally biased region" description="Pro residues" evidence="9">
    <location>
        <begin position="655"/>
        <end position="666"/>
    </location>
</feature>
<keyword evidence="3" id="KW-0805">Transcription regulation</keyword>
<dbReference type="OrthoDB" id="197676at2759"/>
<dbReference type="Pfam" id="PF02755">
    <property type="entry name" value="RPEL"/>
    <property type="match status" value="2"/>
</dbReference>
<evidence type="ECO:0000313" key="12">
    <source>
        <dbReference type="Proteomes" id="UP000838412"/>
    </source>
</evidence>
<dbReference type="GO" id="GO:0003713">
    <property type="term" value="F:transcription coactivator activity"/>
    <property type="evidence" value="ECO:0007669"/>
    <property type="project" value="TreeGrafter"/>
</dbReference>
<feature type="coiled-coil region" evidence="8">
    <location>
        <begin position="608"/>
        <end position="635"/>
    </location>
</feature>
<keyword evidence="4 8" id="KW-0175">Coiled coil</keyword>
<accession>A0A8S4MME1</accession>
<feature type="region of interest" description="Disordered" evidence="9">
    <location>
        <begin position="797"/>
        <end position="822"/>
    </location>
</feature>
<evidence type="ECO:0000256" key="8">
    <source>
        <dbReference type="SAM" id="Coils"/>
    </source>
</evidence>
<evidence type="ECO:0000256" key="7">
    <source>
        <dbReference type="PROSITE-ProRule" id="PRU00401"/>
    </source>
</evidence>
<dbReference type="GO" id="GO:0051145">
    <property type="term" value="P:smooth muscle cell differentiation"/>
    <property type="evidence" value="ECO:0007669"/>
    <property type="project" value="TreeGrafter"/>
</dbReference>
<dbReference type="AlphaFoldDB" id="A0A8S4MME1"/>
<dbReference type="InterPro" id="IPR036361">
    <property type="entry name" value="SAP_dom_sf"/>
</dbReference>
<feature type="compositionally biased region" description="Low complexity" evidence="9">
    <location>
        <begin position="393"/>
        <end position="411"/>
    </location>
</feature>
<evidence type="ECO:0000313" key="11">
    <source>
        <dbReference type="EMBL" id="CAH1276927.1"/>
    </source>
</evidence>
<keyword evidence="5" id="KW-0804">Transcription</keyword>
<feature type="region of interest" description="Disordered" evidence="9">
    <location>
        <begin position="952"/>
        <end position="1083"/>
    </location>
</feature>
<dbReference type="PANTHER" id="PTHR22793">
    <property type="entry name" value="MYOCARDIN-RELATED TRANSCRIPTION FACTOR-RELATED"/>
    <property type="match status" value="1"/>
</dbReference>
<sequence>MQLKETRAGRRIRRRSLLHALERKLLSRRPRDVLVNQGIMPPLKSPIAFHEQMKSLERAKTGDLLQRKIRLRPDRQELIQQHILQDTNIAPSLQANQNKLKRARLADDLNDKLAQRPGPLELVEKNVLGDSAVQAALKGCVLQNHEEAGQQNHDLWFEEDLEYKKPELLDEDSADSMSPPQLDQPMSQQSQSSQGSVGVPSPPDTAPVLFKMNESSSPTAQTVISYKPDQMPTVTSAVMATYPLPTTGNGLMVNVTSPLSAASMKTSTSTTQAIGKGGKQVSASPRPSKKKQKEKPPKPKKLKYHQYIPPNQKNAQPSPQPAMDTRYQILLQQQQLFLQLQDQHFWAEHQQTQDAEDSNPSQPLEFHFVMSQYGQQYQPIQPAPAKTSEKLPTSTTVTTTQASSTSTTTTTGKKGGLSNLEDMKVAELKEEARARGLPVSGTKNQLMERLKPYADITTAPVTMGQTLTTTTAGEPASVNLSLPTIQPLQPAQSITEESSSMLSTSINSTIGLPSSASDDSSQSTMTVIATSGTIDTMAQQPTSFHGLIPQGQQGQENPGAQGQTAPGLSRPNSTAPMDIDMNSNSQFELDIDMMDLLDASPQSQEDIVKQQQKTIEELQRKLEMSQRIIQQHQQLTFQPTHFQFPPVSQQEGDSIPPPPPPPPPNLMPHAPQNFNPVQAQINQQQDQQKLAMIQYQQERQQQKQQIHAQLQQKIRQHQEQLQQLQQLQQQQGQTVAQIQQQQQQQQQLQQQQQQLQQQQQQKQQQQQQQPSPQQQQQQQQQQQFSNQFLNHNQFLQAQQPQSQAQPQAHQFQPPPPPQDIKPNLVAFFQQPQQQAGHIQSFPSAPPNMQPFRFTAPNPAAATSESTKSMSTPSSPVEAKPQFTFMHRSPTNPMLDQMAPPPNYQEALRQRQNFNVSCTQPSTVSGTQTTISQTMRSQQMDDLLEILIEHGDLPPSAALEPPPTPKDQPGSSTHNTVSPPNTVAPPPNKVAPPPSSTPSPHNSPAPPNSIAPPHSTGTPSPATSPSHQPSINRIPPPPLNIPHTNFGQQNHLPEINVIPDNSNHYMRSISEPAGNHPAPELPQDKNFDQQMSQMDTSTGSDPNLSMGTPPTSGINFEGDDLNWLDLMLPSTGLTPLSANPPSSFPMDLFESGDLNTPTLEHLEGSSLRM</sequence>
<feature type="region of interest" description="Disordered" evidence="9">
    <location>
        <begin position="643"/>
        <end position="673"/>
    </location>
</feature>
<organism evidence="11 12">
    <name type="scientific">Branchiostoma lanceolatum</name>
    <name type="common">Common lancelet</name>
    <name type="synonym">Amphioxus lanceolatum</name>
    <dbReference type="NCBI Taxonomy" id="7740"/>
    <lineage>
        <taxon>Eukaryota</taxon>
        <taxon>Metazoa</taxon>
        <taxon>Chordata</taxon>
        <taxon>Cephalochordata</taxon>
        <taxon>Leptocardii</taxon>
        <taxon>Amphioxiformes</taxon>
        <taxon>Branchiostomatidae</taxon>
        <taxon>Branchiostoma</taxon>
    </lineage>
</organism>
<gene>
    <name evidence="11" type="primary">MKL1</name>
    <name evidence="11" type="ORF">BLAG_LOCUS25850</name>
</gene>
<evidence type="ECO:0000256" key="6">
    <source>
        <dbReference type="ARBA" id="ARBA00023242"/>
    </source>
</evidence>
<name>A0A8S4MME1_BRALA</name>
<dbReference type="InterPro" id="IPR004018">
    <property type="entry name" value="RPEL_repeat"/>
</dbReference>
<dbReference type="Gene3D" id="6.10.140.2040">
    <property type="match status" value="1"/>
</dbReference>
<evidence type="ECO:0000256" key="1">
    <source>
        <dbReference type="ARBA" id="ARBA00004123"/>
    </source>
</evidence>
<feature type="compositionally biased region" description="Low complexity" evidence="9">
    <location>
        <begin position="862"/>
        <end position="874"/>
    </location>
</feature>
<proteinExistence type="predicted"/>
<dbReference type="Gene3D" id="6.10.150.10">
    <property type="match status" value="1"/>
</dbReference>
<feature type="compositionally biased region" description="Low complexity" evidence="9">
    <location>
        <begin position="797"/>
        <end position="811"/>
    </location>
</feature>
<dbReference type="InterPro" id="IPR043451">
    <property type="entry name" value="Myocardin-like"/>
</dbReference>
<feature type="domain" description="SAP" evidence="10">
    <location>
        <begin position="420"/>
        <end position="454"/>
    </location>
</feature>
<feature type="repeat" description="RPEL" evidence="7">
    <location>
        <begin position="63"/>
        <end position="88"/>
    </location>
</feature>
<feature type="repeat" description="RPEL" evidence="7">
    <location>
        <begin position="107"/>
        <end position="132"/>
    </location>
</feature>
<feature type="region of interest" description="Disordered" evidence="9">
    <location>
        <begin position="264"/>
        <end position="322"/>
    </location>
</feature>
<feature type="region of interest" description="Disordered" evidence="9">
    <location>
        <begin position="858"/>
        <end position="877"/>
    </location>
</feature>
<feature type="repeat" description="RPEL" evidence="7">
    <location>
        <begin position="19"/>
        <end position="44"/>
    </location>
</feature>
<reference evidence="11" key="1">
    <citation type="submission" date="2022-01" db="EMBL/GenBank/DDBJ databases">
        <authorList>
            <person name="Braso-Vives M."/>
        </authorList>
    </citation>
    <scope>NUCLEOTIDE SEQUENCE</scope>
</reference>
<dbReference type="SMART" id="SM00707">
    <property type="entry name" value="RPEL"/>
    <property type="match status" value="3"/>
</dbReference>
<dbReference type="SMART" id="SM00513">
    <property type="entry name" value="SAP"/>
    <property type="match status" value="1"/>
</dbReference>
<feature type="compositionally biased region" description="Low complexity" evidence="9">
    <location>
        <begin position="176"/>
        <end position="199"/>
    </location>
</feature>
<feature type="region of interest" description="Disordered" evidence="9">
    <location>
        <begin position="544"/>
        <end position="581"/>
    </location>
</feature>
<feature type="compositionally biased region" description="Low complexity" evidence="9">
    <location>
        <begin position="1010"/>
        <end position="1032"/>
    </location>
</feature>
<evidence type="ECO:0000256" key="2">
    <source>
        <dbReference type="ARBA" id="ARBA00022737"/>
    </source>
</evidence>
<evidence type="ECO:0000256" key="4">
    <source>
        <dbReference type="ARBA" id="ARBA00023054"/>
    </source>
</evidence>
<keyword evidence="12" id="KW-1185">Reference proteome</keyword>
<dbReference type="Proteomes" id="UP000838412">
    <property type="component" value="Unassembled WGS sequence"/>
</dbReference>
<dbReference type="SUPFAM" id="SSF68906">
    <property type="entry name" value="SAP domain"/>
    <property type="match status" value="1"/>
</dbReference>
<evidence type="ECO:0000259" key="10">
    <source>
        <dbReference type="PROSITE" id="PS50800"/>
    </source>
</evidence>
<dbReference type="InterPro" id="IPR003034">
    <property type="entry name" value="SAP_dom"/>
</dbReference>
<feature type="compositionally biased region" description="Basic residues" evidence="9">
    <location>
        <begin position="287"/>
        <end position="304"/>
    </location>
</feature>
<evidence type="ECO:0000256" key="9">
    <source>
        <dbReference type="SAM" id="MobiDB-lite"/>
    </source>
</evidence>
<feature type="compositionally biased region" description="Polar residues" evidence="9">
    <location>
        <begin position="550"/>
        <end position="581"/>
    </location>
</feature>
<feature type="coiled-coil region" evidence="8">
    <location>
        <begin position="692"/>
        <end position="768"/>
    </location>
</feature>
<feature type="region of interest" description="Disordered" evidence="9">
    <location>
        <begin position="171"/>
        <end position="211"/>
    </location>
</feature>
<dbReference type="PANTHER" id="PTHR22793:SF12">
    <property type="entry name" value="MYOCARDIN-RELATED TRANSCRIPTION FACTOR, ISOFORM H"/>
    <property type="match status" value="1"/>
</dbReference>
<evidence type="ECO:0000256" key="3">
    <source>
        <dbReference type="ARBA" id="ARBA00023015"/>
    </source>
</evidence>
<feature type="compositionally biased region" description="Low complexity" evidence="9">
    <location>
        <begin position="264"/>
        <end position="273"/>
    </location>
</feature>
<dbReference type="PROSITE" id="PS50800">
    <property type="entry name" value="SAP"/>
    <property type="match status" value="1"/>
</dbReference>
<keyword evidence="2" id="KW-0677">Repeat</keyword>
<dbReference type="GO" id="GO:0005634">
    <property type="term" value="C:nucleus"/>
    <property type="evidence" value="ECO:0007669"/>
    <property type="project" value="UniProtKB-SubCell"/>
</dbReference>
<protein>
    <submittedName>
        <fullName evidence="11">MKL1 protein</fullName>
    </submittedName>
</protein>
<dbReference type="Pfam" id="PF02037">
    <property type="entry name" value="SAP"/>
    <property type="match status" value="1"/>
</dbReference>
<dbReference type="EMBL" id="CAKMNS010000107">
    <property type="protein sequence ID" value="CAH1276927.1"/>
    <property type="molecule type" value="Genomic_DNA"/>
</dbReference>
<evidence type="ECO:0000256" key="5">
    <source>
        <dbReference type="ARBA" id="ARBA00023163"/>
    </source>
</evidence>
<dbReference type="PROSITE" id="PS51073">
    <property type="entry name" value="RPEL"/>
    <property type="match status" value="3"/>
</dbReference>